<dbReference type="InterPro" id="IPR014876">
    <property type="entry name" value="DEK_C"/>
</dbReference>
<dbReference type="GO" id="GO:0004100">
    <property type="term" value="F:chitin synthase activity"/>
    <property type="evidence" value="ECO:0007669"/>
    <property type="project" value="UniProtKB-EC"/>
</dbReference>
<dbReference type="Pfam" id="PF00063">
    <property type="entry name" value="Myosin_head"/>
    <property type="match status" value="1"/>
</dbReference>
<evidence type="ECO:0000256" key="6">
    <source>
        <dbReference type="ARBA" id="ARBA00022692"/>
    </source>
</evidence>
<evidence type="ECO:0000256" key="8">
    <source>
        <dbReference type="ARBA" id="ARBA00023123"/>
    </source>
</evidence>
<name>A0AAD5UBK7_9FUNG</name>
<keyword evidence="9 14" id="KW-0472">Membrane</keyword>
<comment type="subcellular location">
    <subcellularLocation>
        <location evidence="1">Cell membrane</location>
        <topology evidence="1">Multi-pass membrane protein</topology>
    </subcellularLocation>
</comment>
<keyword evidence="8 12" id="KW-0518">Myosin</keyword>
<dbReference type="SUPFAM" id="SSF109715">
    <property type="entry name" value="DEK C-terminal domain"/>
    <property type="match status" value="1"/>
</dbReference>
<accession>A0AAD5UBK7</accession>
<keyword evidence="6 14" id="KW-0812">Transmembrane</keyword>
<evidence type="ECO:0000256" key="13">
    <source>
        <dbReference type="SAM" id="MobiDB-lite"/>
    </source>
</evidence>
<evidence type="ECO:0000256" key="7">
    <source>
        <dbReference type="ARBA" id="ARBA00022989"/>
    </source>
</evidence>
<dbReference type="Proteomes" id="UP001210925">
    <property type="component" value="Unassembled WGS sequence"/>
</dbReference>
<dbReference type="InterPro" id="IPR004835">
    <property type="entry name" value="Chitin_synth"/>
</dbReference>
<evidence type="ECO:0000259" key="15">
    <source>
        <dbReference type="PROSITE" id="PS51456"/>
    </source>
</evidence>
<dbReference type="PROSITE" id="PS51998">
    <property type="entry name" value="DEK_C"/>
    <property type="match status" value="1"/>
</dbReference>
<dbReference type="Pfam" id="PF03142">
    <property type="entry name" value="Chitin_synth_2"/>
    <property type="match status" value="1"/>
</dbReference>
<keyword evidence="5" id="KW-0808">Transferase</keyword>
<feature type="transmembrane region" description="Helical" evidence="14">
    <location>
        <begin position="917"/>
        <end position="941"/>
    </location>
</feature>
<dbReference type="InterPro" id="IPR027417">
    <property type="entry name" value="P-loop_NTPase"/>
</dbReference>
<feature type="binding site" evidence="12">
    <location>
        <begin position="101"/>
        <end position="108"/>
    </location>
    <ligand>
        <name>ATP</name>
        <dbReference type="ChEBI" id="CHEBI:30616"/>
    </ligand>
</feature>
<dbReference type="InterPro" id="IPR029044">
    <property type="entry name" value="Nucleotide-diphossugar_trans"/>
</dbReference>
<dbReference type="GO" id="GO:0005524">
    <property type="term" value="F:ATP binding"/>
    <property type="evidence" value="ECO:0007669"/>
    <property type="project" value="UniProtKB-UniRule"/>
</dbReference>
<feature type="transmembrane region" description="Helical" evidence="14">
    <location>
        <begin position="1185"/>
        <end position="1206"/>
    </location>
</feature>
<protein>
    <recommendedName>
        <fullName evidence="2">chitin synthase</fullName>
        <ecNumber evidence="2">2.4.1.16</ecNumber>
    </recommendedName>
</protein>
<dbReference type="EC" id="2.4.1.16" evidence="2"/>
<dbReference type="GO" id="GO:0030428">
    <property type="term" value="C:cell septum"/>
    <property type="evidence" value="ECO:0007669"/>
    <property type="project" value="TreeGrafter"/>
</dbReference>
<proteinExistence type="inferred from homology"/>
<dbReference type="GO" id="GO:0031505">
    <property type="term" value="P:fungal-type cell wall organization"/>
    <property type="evidence" value="ECO:0007669"/>
    <property type="project" value="TreeGrafter"/>
</dbReference>
<keyword evidence="4" id="KW-0328">Glycosyltransferase</keyword>
<keyword evidence="12" id="KW-0067">ATP-binding</keyword>
<dbReference type="Gene3D" id="1.20.58.530">
    <property type="match status" value="1"/>
</dbReference>
<evidence type="ECO:0000256" key="11">
    <source>
        <dbReference type="ARBA" id="ARBA00023180"/>
    </source>
</evidence>
<feature type="transmembrane region" description="Helical" evidence="14">
    <location>
        <begin position="1580"/>
        <end position="1601"/>
    </location>
</feature>
<comment type="caution">
    <text evidence="12">Lacks conserved residue(s) required for the propagation of feature annotation.</text>
</comment>
<feature type="transmembrane region" description="Helical" evidence="14">
    <location>
        <begin position="1607"/>
        <end position="1628"/>
    </location>
</feature>
<dbReference type="GO" id="GO:0016459">
    <property type="term" value="C:myosin complex"/>
    <property type="evidence" value="ECO:0007669"/>
    <property type="project" value="UniProtKB-KW"/>
</dbReference>
<reference evidence="17" key="1">
    <citation type="submission" date="2020-05" db="EMBL/GenBank/DDBJ databases">
        <title>Phylogenomic resolution of chytrid fungi.</title>
        <authorList>
            <person name="Stajich J.E."/>
            <person name="Amses K."/>
            <person name="Simmons R."/>
            <person name="Seto K."/>
            <person name="Myers J."/>
            <person name="Bonds A."/>
            <person name="Quandt C.A."/>
            <person name="Barry K."/>
            <person name="Liu P."/>
            <person name="Grigoriev I."/>
            <person name="Longcore J.E."/>
            <person name="James T.Y."/>
        </authorList>
    </citation>
    <scope>NUCLEOTIDE SEQUENCE</scope>
    <source>
        <strain evidence="17">PLAUS21</strain>
    </source>
</reference>
<evidence type="ECO:0000313" key="17">
    <source>
        <dbReference type="EMBL" id="KAJ3253218.1"/>
    </source>
</evidence>
<keyword evidence="12" id="KW-0009">Actin-binding</keyword>
<feature type="transmembrane region" description="Helical" evidence="14">
    <location>
        <begin position="1635"/>
        <end position="1658"/>
    </location>
</feature>
<dbReference type="PROSITE" id="PS51456">
    <property type="entry name" value="MYOSIN_MOTOR"/>
    <property type="match status" value="1"/>
</dbReference>
<keyword evidence="11" id="KW-0325">Glycoprotein</keyword>
<dbReference type="PANTHER" id="PTHR22914">
    <property type="entry name" value="CHITIN SYNTHASE"/>
    <property type="match status" value="1"/>
</dbReference>
<dbReference type="CDD" id="cd04190">
    <property type="entry name" value="Chitin_synth_C"/>
    <property type="match status" value="1"/>
</dbReference>
<keyword evidence="10 12" id="KW-0505">Motor protein</keyword>
<dbReference type="Gene3D" id="1.10.10.60">
    <property type="entry name" value="Homeodomain-like"/>
    <property type="match status" value="1"/>
</dbReference>
<dbReference type="SUPFAM" id="SSF53448">
    <property type="entry name" value="Nucleotide-diphospho-sugar transferases"/>
    <property type="match status" value="1"/>
</dbReference>
<keyword evidence="12" id="KW-0547">Nucleotide-binding</keyword>
<dbReference type="InterPro" id="IPR036961">
    <property type="entry name" value="Kinesin_motor_dom_sf"/>
</dbReference>
<comment type="similarity">
    <text evidence="12">Belongs to the TRAFAC class myosin-kinesin ATPase superfamily. Myosin family.</text>
</comment>
<evidence type="ECO:0000256" key="14">
    <source>
        <dbReference type="SAM" id="Phobius"/>
    </source>
</evidence>
<dbReference type="GO" id="GO:0006031">
    <property type="term" value="P:chitin biosynthetic process"/>
    <property type="evidence" value="ECO:0007669"/>
    <property type="project" value="TreeGrafter"/>
</dbReference>
<keyword evidence="3" id="KW-1003">Cell membrane</keyword>
<evidence type="ECO:0000313" key="18">
    <source>
        <dbReference type="Proteomes" id="UP001210925"/>
    </source>
</evidence>
<evidence type="ECO:0000256" key="12">
    <source>
        <dbReference type="PROSITE-ProRule" id="PRU00782"/>
    </source>
</evidence>
<dbReference type="EMBL" id="JADGKB010000116">
    <property type="protein sequence ID" value="KAJ3253218.1"/>
    <property type="molecule type" value="Genomic_DNA"/>
</dbReference>
<dbReference type="InterPro" id="IPR001609">
    <property type="entry name" value="Myosin_head_motor_dom-like"/>
</dbReference>
<evidence type="ECO:0000259" key="16">
    <source>
        <dbReference type="PROSITE" id="PS51998"/>
    </source>
</evidence>
<dbReference type="GO" id="GO:0003779">
    <property type="term" value="F:actin binding"/>
    <property type="evidence" value="ECO:0007669"/>
    <property type="project" value="UniProtKB-KW"/>
</dbReference>
<dbReference type="Gene3D" id="1.20.120.720">
    <property type="entry name" value="Myosin VI head, motor domain, U50 subdomain"/>
    <property type="match status" value="1"/>
</dbReference>
<keyword evidence="18" id="KW-1185">Reference proteome</keyword>
<sequence length="1833" mass="204915">MDWATQTDDVALYLSQNKDTDVTHTLQERFAVQRSATFIGSNNLLVLGSQDGNGQKYAAVSEQKFVDDNVNPLAPHVLQIASDAFNQMINKKQDQTVFFIGTSGAGKSQNRMILSKQLIDIAKNGKKKSKVLSGAAKMEPVLDAFGAYKSTASVSASALGRYTEYQYNDAGRMVGIKLLDYGLNKGRVTNGQSLLDGERPFNIFYQLLAGATAEEKQSLFITDPSIFVYTKGAHAVTQTLSRSGTLGRKLTLGRSKSIGKKPVAVAASADATPTTEDAQNFEVLRENLKSLGVGKRIQSQIFKVLAAILHLGNLIFVDDDKKPNDACTIKNLDTLHLIAQLLGISSESLQNTILYKSKMMGTDTFSSFLKADGASDQRDALAQVLYSLLFTWMIEHLNERLCKPEAEVDCTIGVLDFPWFQESQAGTPFAKLDTFYYNYCQERLMHYIHAENFDRTTELFKAQGISIISPDYPDNQSVIDLYEGTTRIPGLFSLLDKASALDVPADSTVAKEMVANLDSTLKPNPNFIPSAKCASGMATASGSPKSLFGIKHYLQGPSVDYDVDSFLDDDSAMTDFVSLFRGSTAALNVEKDESEISFVASLFSKQNGIQAVTSGKSGRVSGAKKSNEPLRQPSMKRKKKKADSPPDEKVLQFSSGKSSVETLCDAIKDTQHWNIFCISPSATPGGVFDASRVKEQLALLNIRELAAFKAQYDVDLADCITYDAFIKKYGSLLSTSIASRGGAGSIDQVKQFINSQYWPAREVAYGNTMLFLSASKWRWVEQAYGRINRDVNLESRSSGNYTASDQGSEWEKVRGMAPRDEDMFSEAESNMDSEYNFADDPRGKNAKTKKDIELGKNADIKPELHQEIIDRTEEITRSRKCWVCCTWFLTWWIPSPFLSWCGGMKRPDIRMAWREKVALCIIIFLMCCALLFIIIGMRYIICPEVPVLTQSEVQAKSSPSFGSKTPNPWVSAYGRYFYVGDLMSNHEKTYGVSALGPTGIQNFRFEQFYGSDVSNLFFLQDSWANLCKGIPVPTNKKWDNLDSTITWMNRANVPQAFQTTHRQLAPNGLPQQYLGNMYQYAKGRIGWSTQTISAISSESKIYIVLFDNVYYTSTMQTLGSGIFDDIIMQLFGPNNQGKDITKQWKQLRATNTNINFDDTLACINNMFYIGTVDRRDTIQCRVSNYLLFGSSILLVAVIGVKFLAALQFGAKHDPELADKFVILMVPCYTEGVESLTKTIDSLSTLKYDDKRKLLVVICDGMIIGSGNDRPTPRIVLDILGVDHSQNPEALPFNSLGDGSKQFNMGKVYSGLYEIRGHSVPFIVIVKCGSPTERSKPGNRGKRDSQLVLMRFLNRVHFNSEFSPMELELYHQMKNIIGVSPSFYEFILMVDADTEVEASGLNRMVSVMVNDTTVMGLCGETKIANEKDSWVTMIQVYEYFISHHLAKQFESLFGSVTCLPGCFSMYRIRSASKNIPVLVAPSILADYAENTVDTLHKQNLLHLGEDRYLTTLLLKHFPRMKTKFAAEARCFTVAPDRWAVLLSQRRRWINSTVHNLLELILLEQLCGFCCFSMRFIVMLDLFATFVQPATILYIGYLVYAAITSTEQFPLLSIILIAAIYGLQVIIFVLKREWQHIAWMFIYLLAMPIISFWIPCYSFWHFDDFSWGNTRVVVGEGKKTVYLADTEPFDPKSIPMKRWRDFEENDLWEQESVVSGSSFQSSVRSQGMPPIMGDDFTASSVYDGPTNPRHLSMVSYGNSPSPVGAGVPGPYPSNNGVITDEQLFFEIKQSLVGADLMTLTKKQIRDNLSAKLGVDLKPRKEQMNRMIDEILLGKM</sequence>
<keyword evidence="7 14" id="KW-1133">Transmembrane helix</keyword>
<evidence type="ECO:0000256" key="5">
    <source>
        <dbReference type="ARBA" id="ARBA00022679"/>
    </source>
</evidence>
<dbReference type="GO" id="GO:0003774">
    <property type="term" value="F:cytoskeletal motor activity"/>
    <property type="evidence" value="ECO:0007669"/>
    <property type="project" value="UniProtKB-UniRule"/>
</dbReference>
<evidence type="ECO:0000256" key="3">
    <source>
        <dbReference type="ARBA" id="ARBA00022475"/>
    </source>
</evidence>
<evidence type="ECO:0000256" key="2">
    <source>
        <dbReference type="ARBA" id="ARBA00012543"/>
    </source>
</evidence>
<evidence type="ECO:0000256" key="1">
    <source>
        <dbReference type="ARBA" id="ARBA00004651"/>
    </source>
</evidence>
<dbReference type="SMART" id="SM00242">
    <property type="entry name" value="MYSc"/>
    <property type="match status" value="1"/>
</dbReference>
<dbReference type="Pfam" id="PF08766">
    <property type="entry name" value="DEK_C"/>
    <property type="match status" value="1"/>
</dbReference>
<feature type="domain" description="Myosin motor" evidence="15">
    <location>
        <begin position="6"/>
        <end position="568"/>
    </location>
</feature>
<dbReference type="PANTHER" id="PTHR22914:SF13">
    <property type="entry name" value="CHITIN SYNTHASE"/>
    <property type="match status" value="1"/>
</dbReference>
<organism evidence="17 18">
    <name type="scientific">Boothiomyces macroporosus</name>
    <dbReference type="NCBI Taxonomy" id="261099"/>
    <lineage>
        <taxon>Eukaryota</taxon>
        <taxon>Fungi</taxon>
        <taxon>Fungi incertae sedis</taxon>
        <taxon>Chytridiomycota</taxon>
        <taxon>Chytridiomycota incertae sedis</taxon>
        <taxon>Chytridiomycetes</taxon>
        <taxon>Rhizophydiales</taxon>
        <taxon>Terramycetaceae</taxon>
        <taxon>Boothiomyces</taxon>
    </lineage>
</organism>
<evidence type="ECO:0000256" key="9">
    <source>
        <dbReference type="ARBA" id="ARBA00023136"/>
    </source>
</evidence>
<dbReference type="GO" id="GO:0005886">
    <property type="term" value="C:plasma membrane"/>
    <property type="evidence" value="ECO:0007669"/>
    <property type="project" value="UniProtKB-SubCell"/>
</dbReference>
<evidence type="ECO:0000256" key="10">
    <source>
        <dbReference type="ARBA" id="ARBA00023175"/>
    </source>
</evidence>
<feature type="region of interest" description="Disordered" evidence="13">
    <location>
        <begin position="614"/>
        <end position="651"/>
    </location>
</feature>
<evidence type="ECO:0000256" key="4">
    <source>
        <dbReference type="ARBA" id="ARBA00022676"/>
    </source>
</evidence>
<gene>
    <name evidence="17" type="ORF">HK103_000806</name>
</gene>
<dbReference type="PRINTS" id="PR00193">
    <property type="entry name" value="MYOSINHEAVY"/>
</dbReference>
<dbReference type="SUPFAM" id="SSF52540">
    <property type="entry name" value="P-loop containing nucleoside triphosphate hydrolases"/>
    <property type="match status" value="1"/>
</dbReference>
<dbReference type="Gene3D" id="3.40.850.10">
    <property type="entry name" value="Kinesin motor domain"/>
    <property type="match status" value="1"/>
</dbReference>
<feature type="domain" description="DEK-C" evidence="16">
    <location>
        <begin position="1775"/>
        <end position="1830"/>
    </location>
</feature>
<comment type="caution">
    <text evidence="17">The sequence shown here is derived from an EMBL/GenBank/DDBJ whole genome shotgun (WGS) entry which is preliminary data.</text>
</comment>